<gene>
    <name evidence="2" type="ORF">PZE19_06550</name>
</gene>
<keyword evidence="2" id="KW-0560">Oxidoreductase</keyword>
<evidence type="ECO:0000313" key="3">
    <source>
        <dbReference type="Proteomes" id="UP001216907"/>
    </source>
</evidence>
<protein>
    <submittedName>
        <fullName evidence="2">Antibiotic biosynthesis monooxygenase</fullName>
    </submittedName>
</protein>
<keyword evidence="2" id="KW-0503">Monooxygenase</keyword>
<evidence type="ECO:0000313" key="2">
    <source>
        <dbReference type="EMBL" id="MDG3003419.1"/>
    </source>
</evidence>
<dbReference type="PROSITE" id="PS51725">
    <property type="entry name" value="ABM"/>
    <property type="match status" value="1"/>
</dbReference>
<dbReference type="EMBL" id="JARRAG010000001">
    <property type="protein sequence ID" value="MDG3003419.1"/>
    <property type="molecule type" value="Genomic_DNA"/>
</dbReference>
<dbReference type="SUPFAM" id="SSF54909">
    <property type="entry name" value="Dimeric alpha+beta barrel"/>
    <property type="match status" value="1"/>
</dbReference>
<keyword evidence="3" id="KW-1185">Reference proteome</keyword>
<sequence length="101" mass="11205">MFVVIANIQVKPESIEAFREACVENSRGSIQEPGCLQFDVLQQQDDPTKFALFEIYRGPDDFAAHKETSHYAAWAEKAAAMQAGSRSSAKFHKVFPVNAAL</sequence>
<dbReference type="RefSeq" id="WP_277859770.1">
    <property type="nucleotide sequence ID" value="NZ_JARRAG010000001.1"/>
</dbReference>
<dbReference type="Pfam" id="PF03992">
    <property type="entry name" value="ABM"/>
    <property type="match status" value="1"/>
</dbReference>
<organism evidence="2 3">
    <name type="scientific">Paludisphaera mucosa</name>
    <dbReference type="NCBI Taxonomy" id="3030827"/>
    <lineage>
        <taxon>Bacteria</taxon>
        <taxon>Pseudomonadati</taxon>
        <taxon>Planctomycetota</taxon>
        <taxon>Planctomycetia</taxon>
        <taxon>Isosphaerales</taxon>
        <taxon>Isosphaeraceae</taxon>
        <taxon>Paludisphaera</taxon>
    </lineage>
</organism>
<name>A0ABT6F7B6_9BACT</name>
<reference evidence="2 3" key="1">
    <citation type="submission" date="2023-03" db="EMBL/GenBank/DDBJ databases">
        <title>Paludisphaera mucosa sp. nov. a novel planctomycete from northern fen.</title>
        <authorList>
            <person name="Ivanova A."/>
        </authorList>
    </citation>
    <scope>NUCLEOTIDE SEQUENCE [LARGE SCALE GENOMIC DNA]</scope>
    <source>
        <strain evidence="2 3">Pla2</strain>
    </source>
</reference>
<dbReference type="Proteomes" id="UP001216907">
    <property type="component" value="Unassembled WGS sequence"/>
</dbReference>
<proteinExistence type="predicted"/>
<dbReference type="Gene3D" id="3.30.70.100">
    <property type="match status" value="1"/>
</dbReference>
<accession>A0ABT6F7B6</accession>
<dbReference type="InterPro" id="IPR050744">
    <property type="entry name" value="AI-2_Isomerase_LsrG"/>
</dbReference>
<feature type="domain" description="ABM" evidence="1">
    <location>
        <begin position="2"/>
        <end position="91"/>
    </location>
</feature>
<evidence type="ECO:0000259" key="1">
    <source>
        <dbReference type="PROSITE" id="PS51725"/>
    </source>
</evidence>
<dbReference type="PANTHER" id="PTHR33336">
    <property type="entry name" value="QUINOL MONOOXYGENASE YGIN-RELATED"/>
    <property type="match status" value="1"/>
</dbReference>
<dbReference type="InterPro" id="IPR011008">
    <property type="entry name" value="Dimeric_a/b-barrel"/>
</dbReference>
<dbReference type="PANTHER" id="PTHR33336:SF1">
    <property type="entry name" value="(4S)-4-HYDROXY-5-PHOSPHONOOXYPENTANE-2,3-DIONE ISOMERASE"/>
    <property type="match status" value="1"/>
</dbReference>
<dbReference type="InterPro" id="IPR007138">
    <property type="entry name" value="ABM_dom"/>
</dbReference>
<comment type="caution">
    <text evidence="2">The sequence shown here is derived from an EMBL/GenBank/DDBJ whole genome shotgun (WGS) entry which is preliminary data.</text>
</comment>
<dbReference type="GO" id="GO:0004497">
    <property type="term" value="F:monooxygenase activity"/>
    <property type="evidence" value="ECO:0007669"/>
    <property type="project" value="UniProtKB-KW"/>
</dbReference>